<reference evidence="1" key="2">
    <citation type="journal article" date="2015" name="Data Brief">
        <title>Shoot transcriptome of the giant reed, Arundo donax.</title>
        <authorList>
            <person name="Barrero R.A."/>
            <person name="Guerrero F.D."/>
            <person name="Moolhuijzen P."/>
            <person name="Goolsby J.A."/>
            <person name="Tidwell J."/>
            <person name="Bellgard S.E."/>
            <person name="Bellgard M.I."/>
        </authorList>
    </citation>
    <scope>NUCLEOTIDE SEQUENCE</scope>
    <source>
        <tissue evidence="1">Shoot tissue taken approximately 20 cm above the soil surface</tissue>
    </source>
</reference>
<evidence type="ECO:0000313" key="1">
    <source>
        <dbReference type="EMBL" id="JAD72531.1"/>
    </source>
</evidence>
<dbReference type="AlphaFoldDB" id="A0A0A9CAE9"/>
<proteinExistence type="predicted"/>
<protein>
    <submittedName>
        <fullName evidence="1">Uncharacterized protein</fullName>
    </submittedName>
</protein>
<accession>A0A0A9CAE9</accession>
<dbReference type="EMBL" id="GBRH01225364">
    <property type="protein sequence ID" value="JAD72531.1"/>
    <property type="molecule type" value="Transcribed_RNA"/>
</dbReference>
<reference evidence="1" key="1">
    <citation type="submission" date="2014-09" db="EMBL/GenBank/DDBJ databases">
        <authorList>
            <person name="Magalhaes I.L.F."/>
            <person name="Oliveira U."/>
            <person name="Santos F.R."/>
            <person name="Vidigal T.H.D.A."/>
            <person name="Brescovit A.D."/>
            <person name="Santos A.J."/>
        </authorList>
    </citation>
    <scope>NUCLEOTIDE SEQUENCE</scope>
    <source>
        <tissue evidence="1">Shoot tissue taken approximately 20 cm above the soil surface</tissue>
    </source>
</reference>
<sequence>MHDGRKGSRVEGNLIYFTLA</sequence>
<organism evidence="1">
    <name type="scientific">Arundo donax</name>
    <name type="common">Giant reed</name>
    <name type="synonym">Donax arundinaceus</name>
    <dbReference type="NCBI Taxonomy" id="35708"/>
    <lineage>
        <taxon>Eukaryota</taxon>
        <taxon>Viridiplantae</taxon>
        <taxon>Streptophyta</taxon>
        <taxon>Embryophyta</taxon>
        <taxon>Tracheophyta</taxon>
        <taxon>Spermatophyta</taxon>
        <taxon>Magnoliopsida</taxon>
        <taxon>Liliopsida</taxon>
        <taxon>Poales</taxon>
        <taxon>Poaceae</taxon>
        <taxon>PACMAD clade</taxon>
        <taxon>Arundinoideae</taxon>
        <taxon>Arundineae</taxon>
        <taxon>Arundo</taxon>
    </lineage>
</organism>
<name>A0A0A9CAE9_ARUDO</name>